<dbReference type="PANTHER" id="PTHR43433">
    <property type="entry name" value="HYDROLASE, ALPHA/BETA FOLD FAMILY PROTEIN"/>
    <property type="match status" value="1"/>
</dbReference>
<comment type="caution">
    <text evidence="3">The sequence shown here is derived from an EMBL/GenBank/DDBJ whole genome shotgun (WGS) entry which is preliminary data.</text>
</comment>
<dbReference type="Pfam" id="PF00561">
    <property type="entry name" value="Abhydrolase_1"/>
    <property type="match status" value="1"/>
</dbReference>
<evidence type="ECO:0000313" key="3">
    <source>
        <dbReference type="EMBL" id="KAA2253867.1"/>
    </source>
</evidence>
<feature type="domain" description="Carboxymuconolactone decarboxylase-like" evidence="2">
    <location>
        <begin position="31"/>
        <end position="113"/>
    </location>
</feature>
<reference evidence="3 4" key="1">
    <citation type="submission" date="2019-09" db="EMBL/GenBank/DDBJ databases">
        <title>Goodfellowia gen. nov., a new genus of the Pseudonocardineae related to Actinoalloteichus, containing Goodfellowia coeruleoviolacea gen. nov., comb. nov. gen. nov., comb. nov.</title>
        <authorList>
            <person name="Labeda D."/>
        </authorList>
    </citation>
    <scope>NUCLEOTIDE SEQUENCE [LARGE SCALE GENOMIC DNA]</scope>
    <source>
        <strain evidence="3 4">AN110305</strain>
    </source>
</reference>
<accession>A0A5B2WVE0</accession>
<dbReference type="PRINTS" id="PR00111">
    <property type="entry name" value="ABHYDROLASE"/>
</dbReference>
<dbReference type="PANTHER" id="PTHR43433:SF5">
    <property type="entry name" value="AB HYDROLASE-1 DOMAIN-CONTAINING PROTEIN"/>
    <property type="match status" value="1"/>
</dbReference>
<dbReference type="AlphaFoldDB" id="A0A5B2WVE0"/>
<dbReference type="Gene3D" id="1.20.1290.10">
    <property type="entry name" value="AhpD-like"/>
    <property type="match status" value="1"/>
</dbReference>
<dbReference type="Pfam" id="PF02627">
    <property type="entry name" value="CMD"/>
    <property type="match status" value="1"/>
</dbReference>
<dbReference type="GO" id="GO:0051920">
    <property type="term" value="F:peroxiredoxin activity"/>
    <property type="evidence" value="ECO:0007669"/>
    <property type="project" value="InterPro"/>
</dbReference>
<dbReference type="InterPro" id="IPR029058">
    <property type="entry name" value="AB_hydrolase_fold"/>
</dbReference>
<dbReference type="SUPFAM" id="SSF69118">
    <property type="entry name" value="AhpD-like"/>
    <property type="match status" value="1"/>
</dbReference>
<evidence type="ECO:0000313" key="4">
    <source>
        <dbReference type="Proteomes" id="UP000323454"/>
    </source>
</evidence>
<organism evidence="3 4">
    <name type="scientific">Solihabitans fulvus</name>
    <dbReference type="NCBI Taxonomy" id="1892852"/>
    <lineage>
        <taxon>Bacteria</taxon>
        <taxon>Bacillati</taxon>
        <taxon>Actinomycetota</taxon>
        <taxon>Actinomycetes</taxon>
        <taxon>Pseudonocardiales</taxon>
        <taxon>Pseudonocardiaceae</taxon>
        <taxon>Solihabitans</taxon>
    </lineage>
</organism>
<name>A0A5B2WVE0_9PSEU</name>
<dbReference type="Gene3D" id="3.40.50.1820">
    <property type="entry name" value="alpha/beta hydrolase"/>
    <property type="match status" value="1"/>
</dbReference>
<sequence length="389" mass="41478">MNRRDRGRREFEGLIGAPPEDALAEVRLRSPQLYDTVLDSAASTLAHAELGRADREIATVAILAAIGGAEAQLARHTKSALGQGVSPAELRALCEHVALYAGFPRGLNALAMVDRALTDAGLPRPPRTSQVTLADHETLVAQRGEAGPAVLLVHSLGVDWCMWEPVLDRIAEGRRVFAYDLRGHGHAAGAPTPFTMADTARDLVGVLDALGLDRAHVVGLSLGGAIAQAAAVAYPERVESLALLATVDVTFPEAFEARAVAAEAHGMRAMVASTLTRWFTADALAENGWGVRYARERLLRFDPADWAAMWRAYRTLDVRGRLGEFSAPTLVLAGGADAAIRPEVLSDLAGRIPGARFQELPATPHMQTLERPELVADALNGFLPAAGRP</sequence>
<keyword evidence="3" id="KW-0378">Hydrolase</keyword>
<reference evidence="3 4" key="2">
    <citation type="submission" date="2019-09" db="EMBL/GenBank/DDBJ databases">
        <authorList>
            <person name="Jin C."/>
        </authorList>
    </citation>
    <scope>NUCLEOTIDE SEQUENCE [LARGE SCALE GENOMIC DNA]</scope>
    <source>
        <strain evidence="3 4">AN110305</strain>
    </source>
</reference>
<dbReference type="InterPro" id="IPR003779">
    <property type="entry name" value="CMD-like"/>
</dbReference>
<evidence type="ECO:0000259" key="1">
    <source>
        <dbReference type="Pfam" id="PF00561"/>
    </source>
</evidence>
<keyword evidence="4" id="KW-1185">Reference proteome</keyword>
<protein>
    <submittedName>
        <fullName evidence="3">Alpha/beta fold hydrolase</fullName>
    </submittedName>
</protein>
<dbReference type="InterPro" id="IPR000073">
    <property type="entry name" value="AB_hydrolase_1"/>
</dbReference>
<dbReference type="GO" id="GO:0016787">
    <property type="term" value="F:hydrolase activity"/>
    <property type="evidence" value="ECO:0007669"/>
    <property type="project" value="UniProtKB-KW"/>
</dbReference>
<gene>
    <name evidence="3" type="ORF">F0L68_31835</name>
</gene>
<dbReference type="Proteomes" id="UP000323454">
    <property type="component" value="Unassembled WGS sequence"/>
</dbReference>
<feature type="domain" description="AB hydrolase-1" evidence="1">
    <location>
        <begin position="148"/>
        <end position="372"/>
    </location>
</feature>
<dbReference type="InterPro" id="IPR029032">
    <property type="entry name" value="AhpD-like"/>
</dbReference>
<evidence type="ECO:0000259" key="2">
    <source>
        <dbReference type="Pfam" id="PF02627"/>
    </source>
</evidence>
<dbReference type="SUPFAM" id="SSF53474">
    <property type="entry name" value="alpha/beta-Hydrolases"/>
    <property type="match status" value="1"/>
</dbReference>
<proteinExistence type="predicted"/>
<dbReference type="RefSeq" id="WP_149853561.1">
    <property type="nucleotide sequence ID" value="NZ_VUOB01000064.1"/>
</dbReference>
<dbReference type="EMBL" id="VUOB01000064">
    <property type="protein sequence ID" value="KAA2253867.1"/>
    <property type="molecule type" value="Genomic_DNA"/>
</dbReference>
<dbReference type="OrthoDB" id="9802489at2"/>
<dbReference type="InterPro" id="IPR050471">
    <property type="entry name" value="AB_hydrolase"/>
</dbReference>